<protein>
    <recommendedName>
        <fullName evidence="9">Gem-associated protein 5</fullName>
    </recommendedName>
</protein>
<evidence type="ECO:0000256" key="4">
    <source>
        <dbReference type="SAM" id="MobiDB-lite"/>
    </source>
</evidence>
<dbReference type="InterPro" id="IPR015943">
    <property type="entry name" value="WD40/YVTN_repeat-like_dom_sf"/>
</dbReference>
<name>A0ABD2MKM1_9CUCU</name>
<evidence type="ECO:0008006" key="9">
    <source>
        <dbReference type="Google" id="ProtNLM"/>
    </source>
</evidence>
<comment type="caution">
    <text evidence="7">The sequence shown here is derived from an EMBL/GenBank/DDBJ whole genome shotgun (WGS) entry which is preliminary data.</text>
</comment>
<dbReference type="Pfam" id="PF00400">
    <property type="entry name" value="WD40"/>
    <property type="match status" value="1"/>
</dbReference>
<dbReference type="PANTHER" id="PTHR46362">
    <property type="entry name" value="GEM-ASSOCIATED PROTEIN 5"/>
    <property type="match status" value="1"/>
</dbReference>
<dbReference type="Pfam" id="PF23775">
    <property type="entry name" value="Beta-prop_RIG_2nd"/>
    <property type="match status" value="1"/>
</dbReference>
<organism evidence="7 8">
    <name type="scientific">Cryptolaemus montrouzieri</name>
    <dbReference type="NCBI Taxonomy" id="559131"/>
    <lineage>
        <taxon>Eukaryota</taxon>
        <taxon>Metazoa</taxon>
        <taxon>Ecdysozoa</taxon>
        <taxon>Arthropoda</taxon>
        <taxon>Hexapoda</taxon>
        <taxon>Insecta</taxon>
        <taxon>Pterygota</taxon>
        <taxon>Neoptera</taxon>
        <taxon>Endopterygota</taxon>
        <taxon>Coleoptera</taxon>
        <taxon>Polyphaga</taxon>
        <taxon>Cucujiformia</taxon>
        <taxon>Coccinelloidea</taxon>
        <taxon>Coccinellidae</taxon>
        <taxon>Scymninae</taxon>
        <taxon>Scymnini</taxon>
        <taxon>Cryptolaemus</taxon>
    </lineage>
</organism>
<dbReference type="PROSITE" id="PS50082">
    <property type="entry name" value="WD_REPEATS_2"/>
    <property type="match status" value="1"/>
</dbReference>
<dbReference type="SUPFAM" id="SSF50978">
    <property type="entry name" value="WD40 repeat-like"/>
    <property type="match status" value="2"/>
</dbReference>
<feature type="domain" description="Gem-associated protein 5 second beta-propeller" evidence="6">
    <location>
        <begin position="506"/>
        <end position="802"/>
    </location>
</feature>
<dbReference type="PROSITE" id="PS50294">
    <property type="entry name" value="WD_REPEATS_REGION"/>
    <property type="match status" value="1"/>
</dbReference>
<gene>
    <name evidence="7" type="ORF">HHI36_011091</name>
</gene>
<keyword evidence="1 3" id="KW-0853">WD repeat</keyword>
<keyword evidence="2" id="KW-0677">Repeat</keyword>
<dbReference type="Gene3D" id="2.130.10.10">
    <property type="entry name" value="YVTN repeat-like/Quinoprotein amine dehydrogenase"/>
    <property type="match status" value="3"/>
</dbReference>
<dbReference type="Pfam" id="PF23774">
    <property type="entry name" value="TPR_GEMI5"/>
    <property type="match status" value="1"/>
</dbReference>
<dbReference type="InterPro" id="IPR052640">
    <property type="entry name" value="Gemin-5"/>
</dbReference>
<dbReference type="PANTHER" id="PTHR46362:SF1">
    <property type="entry name" value="GEM-ASSOCIATED PROTEIN 5"/>
    <property type="match status" value="1"/>
</dbReference>
<evidence type="ECO:0000259" key="6">
    <source>
        <dbReference type="Pfam" id="PF23775"/>
    </source>
</evidence>
<dbReference type="InterPro" id="IPR001680">
    <property type="entry name" value="WD40_rpt"/>
</dbReference>
<keyword evidence="8" id="KW-1185">Reference proteome</keyword>
<dbReference type="InterPro" id="IPR056424">
    <property type="entry name" value="Beta-prop_GEMI5_2nd"/>
</dbReference>
<evidence type="ECO:0000256" key="3">
    <source>
        <dbReference type="PROSITE-ProRule" id="PRU00221"/>
    </source>
</evidence>
<dbReference type="SMART" id="SM00320">
    <property type="entry name" value="WD40"/>
    <property type="match status" value="7"/>
</dbReference>
<feature type="region of interest" description="Disordered" evidence="4">
    <location>
        <begin position="1110"/>
        <end position="1148"/>
    </location>
</feature>
<feature type="compositionally biased region" description="Basic and acidic residues" evidence="4">
    <location>
        <begin position="302"/>
        <end position="315"/>
    </location>
</feature>
<evidence type="ECO:0000256" key="2">
    <source>
        <dbReference type="ARBA" id="ARBA00022737"/>
    </source>
</evidence>
<proteinExistence type="predicted"/>
<evidence type="ECO:0000313" key="7">
    <source>
        <dbReference type="EMBL" id="KAL3266941.1"/>
    </source>
</evidence>
<feature type="compositionally biased region" description="Low complexity" evidence="4">
    <location>
        <begin position="261"/>
        <end position="276"/>
    </location>
</feature>
<dbReference type="InterPro" id="IPR036322">
    <property type="entry name" value="WD40_repeat_dom_sf"/>
</dbReference>
<feature type="region of interest" description="Disordered" evidence="4">
    <location>
        <begin position="302"/>
        <end position="345"/>
    </location>
</feature>
<accession>A0ABD2MKM1</accession>
<dbReference type="InterPro" id="IPR019775">
    <property type="entry name" value="WD40_repeat_CS"/>
</dbReference>
<sequence length="1148" mass="128655">MILWFPSTNEYNKVKNHFVAKVCISCFSPCPHSSSRIALGLKSGLVVLVDIKKNGVLLFKLRGHLSDVVSLSWCPAPVNVFPSMPNNYLKGTVKLCHGQQSHLEATEEIESETQQRNIEARGETERENLQAEVQARAETEREIRPIVGDAAAGIATQQRGESIEHTHMNTWNDRSLESKNHVENIFKPFSFSMGSSMGSSILARGSQYYKNYGCELVVGRLCPGSDSDSERESQESIEFKESNKTEIAKKIIDRKHAIDDSQSSISGMSSNQASSSEMPEASYQIPRNEASSEELIVSAEIHSEEAKSEDVKPDESSDTASSRDISITEAEHSSPGETISATSLEEDPRHEYLLASSGKDGTIYIWRAKTDGRMQCSFRIPEKRYSYQNRNKKVKEASWTLVKWVTPSTLLTATKKGELLKYTVPKRRGSQKEYTIVHNEHSSLIFSIGAYVHKLSYENWLCESTPKIWTFGHDMFLLNTHLTSETIHTSSIETFCALVTCMAQSPLDPSRICMGLSNGTIKIWNANNSNAKNFSTVNYSPKIFSKITCVAWHPTNELLVAFSTEEGTIGIINTNNSHKATWFKQSFSNKVHKIQWGPHKNNKDKIGLYATGGGDLLCFNPEETNSEPLKIELSGVPMIYTFSWKLDNSLMLVVENSGKMLVAMPDFSIKVTYYATKKLSSLVWHPDSQCDSGEISPKSYWAAAAIDNTVFIFDFAEVSDKQGTLNTSSVTKAVFEEHQGPIRSLAWSPFHSNRLVTAGEDGLAHVWDVENQQILASYYSQNFEPIKSIIWSPINEDLLICSMTNASLFVWKMSDYPAPLNEDILAKCKLHMKNEKRISSPKEDDSIAKTTKKIKKSTKNIILPPLNPGTVDSPSEKVKILRELLHRKVGGTSSDVPDVTQLFGTKKDVLELLAYSESSHVAKDRQEASSMVSLWKGDLKSNIQEAIVQRKLTPFLISLAPTISPSMWKKTCEAYALQLEHKSDSDPLEIAAYYIACQNVQKAIECLCEREMFKEALVLAKCRLPADNLFEEDILHQWATFSTYCGSLETAAQCYIVLEKYEEAVRVLFRRNDSCILSFALELAKLVNNEELIKAVEFRIEAFAENGERKISSSDKNDVLVNENEASQDEGESTQENGKENEQEGEEE</sequence>
<feature type="repeat" description="WD" evidence="3">
    <location>
        <begin position="735"/>
        <end position="777"/>
    </location>
</feature>
<evidence type="ECO:0000313" key="8">
    <source>
        <dbReference type="Proteomes" id="UP001516400"/>
    </source>
</evidence>
<dbReference type="PROSITE" id="PS00678">
    <property type="entry name" value="WD_REPEATS_1"/>
    <property type="match status" value="1"/>
</dbReference>
<dbReference type="Proteomes" id="UP001516400">
    <property type="component" value="Unassembled WGS sequence"/>
</dbReference>
<evidence type="ECO:0000259" key="5">
    <source>
        <dbReference type="Pfam" id="PF23774"/>
    </source>
</evidence>
<feature type="region of interest" description="Disordered" evidence="4">
    <location>
        <begin position="254"/>
        <end position="289"/>
    </location>
</feature>
<evidence type="ECO:0000256" key="1">
    <source>
        <dbReference type="ARBA" id="ARBA00022574"/>
    </source>
</evidence>
<dbReference type="AlphaFoldDB" id="A0ABD2MKM1"/>
<dbReference type="InterPro" id="IPR056421">
    <property type="entry name" value="TPR_GEMI5"/>
</dbReference>
<feature type="domain" description="Gem-associated protein 5 TPR" evidence="5">
    <location>
        <begin position="901"/>
        <end position="1099"/>
    </location>
</feature>
<dbReference type="EMBL" id="JABFTP020000001">
    <property type="protein sequence ID" value="KAL3266941.1"/>
    <property type="molecule type" value="Genomic_DNA"/>
</dbReference>
<reference evidence="7 8" key="1">
    <citation type="journal article" date="2021" name="BMC Biol.">
        <title>Horizontally acquired antibacterial genes associated with adaptive radiation of ladybird beetles.</title>
        <authorList>
            <person name="Li H.S."/>
            <person name="Tang X.F."/>
            <person name="Huang Y.H."/>
            <person name="Xu Z.Y."/>
            <person name="Chen M.L."/>
            <person name="Du X.Y."/>
            <person name="Qiu B.Y."/>
            <person name="Chen P.T."/>
            <person name="Zhang W."/>
            <person name="Slipinski A."/>
            <person name="Escalona H.E."/>
            <person name="Waterhouse R.M."/>
            <person name="Zwick A."/>
            <person name="Pang H."/>
        </authorList>
    </citation>
    <scope>NUCLEOTIDE SEQUENCE [LARGE SCALE GENOMIC DNA]</scope>
    <source>
        <strain evidence="7">SYSU2018</strain>
    </source>
</reference>